<dbReference type="GeneID" id="43601420"/>
<reference evidence="3 4" key="1">
    <citation type="journal article" date="2018" name="IMA Fungus">
        <title>IMA Genome-F 9: Draft genome sequence of Annulohypoxylon stygium, Aspergillus mulundensis, Berkeleyomyces basicola (syn. Thielaviopsis basicola), Ceratocystis smalleyi, two Cercospora beticola strains, Coleophoma cylindrospora, Fusarium fracticaudum, Phialophora cf. hyalina, and Morchella septimelata.</title>
        <authorList>
            <person name="Wingfield B.D."/>
            <person name="Bills G.F."/>
            <person name="Dong Y."/>
            <person name="Huang W."/>
            <person name="Nel W.J."/>
            <person name="Swalarsk-Parry B.S."/>
            <person name="Vaghefi N."/>
            <person name="Wilken P.M."/>
            <person name="An Z."/>
            <person name="de Beer Z.W."/>
            <person name="De Vos L."/>
            <person name="Chen L."/>
            <person name="Duong T.A."/>
            <person name="Gao Y."/>
            <person name="Hammerbacher A."/>
            <person name="Kikkert J.R."/>
            <person name="Li Y."/>
            <person name="Li H."/>
            <person name="Li K."/>
            <person name="Li Q."/>
            <person name="Liu X."/>
            <person name="Ma X."/>
            <person name="Naidoo K."/>
            <person name="Pethybridge S.J."/>
            <person name="Sun J."/>
            <person name="Steenkamp E.T."/>
            <person name="van der Nest M.A."/>
            <person name="van Wyk S."/>
            <person name="Wingfield M.J."/>
            <person name="Xiong C."/>
            <person name="Yue Q."/>
            <person name="Zhang X."/>
        </authorList>
    </citation>
    <scope>NUCLEOTIDE SEQUENCE [LARGE SCALE GENOMIC DNA]</scope>
    <source>
        <strain evidence="3 4">BP 5553</strain>
    </source>
</reference>
<feature type="region of interest" description="Disordered" evidence="1">
    <location>
        <begin position="239"/>
        <end position="327"/>
    </location>
</feature>
<dbReference type="Gene3D" id="3.40.30.10">
    <property type="entry name" value="Glutaredoxin"/>
    <property type="match status" value="1"/>
</dbReference>
<dbReference type="SUPFAM" id="SSF52833">
    <property type="entry name" value="Thioredoxin-like"/>
    <property type="match status" value="1"/>
</dbReference>
<sequence length="684" mass="76122">MALAPKYAGQKFVATNIPTLHTLEIYLDYVCPFSAKMFNTLYTSVLPLIEQKYASKVQVVFRQQIQPWHPSSTLVHEAGVAVLKIQPEKFWDFSKVLFDESRSFYDVNIVNETRNQSYARLAKLAAKVGVDEQTVLKMLWINDQPDKDGGFNSGNGVTNDLKVLVKMNRMVGVHATPTVVFNGVVENKIESSFTPEQWAEWLEKNIAIPIANGTANKDSCTIALPLYYAVAFALRANSTSNGRPASQQQQSNPRLLRQSARLQATQRSGSDRKSPQPMKAPSHKPTPIPINHPGPQQSRSHLTLKRKSNGSVEPERPLKRAPLTKKNLKALERMAGRRKKVPTAEITEQSTSLITTANKDFSLQLGDNNIVVFDGLNGHDPDDMAEVGELLSQRRDSNPPSKLAFQQYLTIIRQNNNEVTIQHNALNLLAKRSVERELSNYMQRLNYSWVEVNNHLTVKLSSARPDIAESYRKSDYPLEAREALSCSIGPTACDISMPAYTVECKSTEGNMQTAENQCAYNGALMAEGARDVHRYLGKSSDNFYGKTQALTVAFNGDALKIYGHHIVQTPTPSQPAGTGDMATLKYHQHLYAHLNPRASFKSFQEAYKHLRNSQDFCYNLAAHRKDALWAHANAANTQTTPDVSDGSKNEDEDGDEVSKSSHLSSAESLASPQEATDDEDDNTE</sequence>
<dbReference type="RefSeq" id="XP_031866625.1">
    <property type="nucleotide sequence ID" value="XM_032017194.1"/>
</dbReference>
<dbReference type="AlphaFoldDB" id="A0A370TEL2"/>
<proteinExistence type="predicted"/>
<protein>
    <recommendedName>
        <fullName evidence="2">DUF7924 domain-containing protein</fullName>
    </recommendedName>
</protein>
<organism evidence="3 4">
    <name type="scientific">Venustampulla echinocandica</name>
    <dbReference type="NCBI Taxonomy" id="2656787"/>
    <lineage>
        <taxon>Eukaryota</taxon>
        <taxon>Fungi</taxon>
        <taxon>Dikarya</taxon>
        <taxon>Ascomycota</taxon>
        <taxon>Pezizomycotina</taxon>
        <taxon>Leotiomycetes</taxon>
        <taxon>Helotiales</taxon>
        <taxon>Pleuroascaceae</taxon>
        <taxon>Venustampulla</taxon>
    </lineage>
</organism>
<comment type="caution">
    <text evidence="3">The sequence shown here is derived from an EMBL/GenBank/DDBJ whole genome shotgun (WGS) entry which is preliminary data.</text>
</comment>
<gene>
    <name evidence="3" type="ORF">BP5553_08571</name>
</gene>
<name>A0A370TEL2_9HELO</name>
<evidence type="ECO:0000313" key="3">
    <source>
        <dbReference type="EMBL" id="RDL33132.1"/>
    </source>
</evidence>
<feature type="compositionally biased region" description="Acidic residues" evidence="1">
    <location>
        <begin position="675"/>
        <end position="684"/>
    </location>
</feature>
<dbReference type="InterPro" id="IPR036249">
    <property type="entry name" value="Thioredoxin-like_sf"/>
</dbReference>
<dbReference type="Pfam" id="PF25545">
    <property type="entry name" value="DUF7924"/>
    <property type="match status" value="1"/>
</dbReference>
<dbReference type="EMBL" id="NPIC01000009">
    <property type="protein sequence ID" value="RDL33132.1"/>
    <property type="molecule type" value="Genomic_DNA"/>
</dbReference>
<dbReference type="STRING" id="2656787.A0A370TEL2"/>
<feature type="region of interest" description="Disordered" evidence="1">
    <location>
        <begin position="637"/>
        <end position="684"/>
    </location>
</feature>
<dbReference type="PANTHER" id="PTHR33875">
    <property type="entry name" value="OS09G0542200 PROTEIN"/>
    <property type="match status" value="1"/>
</dbReference>
<keyword evidence="4" id="KW-1185">Reference proteome</keyword>
<evidence type="ECO:0000256" key="1">
    <source>
        <dbReference type="SAM" id="MobiDB-lite"/>
    </source>
</evidence>
<dbReference type="InterPro" id="IPR057684">
    <property type="entry name" value="DUF7924"/>
</dbReference>
<dbReference type="OrthoDB" id="37297at2759"/>
<dbReference type="PANTHER" id="PTHR33875:SF2">
    <property type="entry name" value="ACR183CP"/>
    <property type="match status" value="1"/>
</dbReference>
<feature type="domain" description="DUF7924" evidence="2">
    <location>
        <begin position="435"/>
        <end position="612"/>
    </location>
</feature>
<accession>A0A370TEL2</accession>
<feature type="compositionally biased region" description="Polar residues" evidence="1">
    <location>
        <begin position="239"/>
        <end position="253"/>
    </location>
</feature>
<evidence type="ECO:0000313" key="4">
    <source>
        <dbReference type="Proteomes" id="UP000254866"/>
    </source>
</evidence>
<dbReference type="Proteomes" id="UP000254866">
    <property type="component" value="Unassembled WGS sequence"/>
</dbReference>
<evidence type="ECO:0000259" key="2">
    <source>
        <dbReference type="Pfam" id="PF25545"/>
    </source>
</evidence>
<feature type="compositionally biased region" description="Low complexity" evidence="1">
    <location>
        <begin position="660"/>
        <end position="671"/>
    </location>
</feature>